<organism evidence="4 5">
    <name type="scientific">Actinoplanes campanulatus</name>
    <dbReference type="NCBI Taxonomy" id="113559"/>
    <lineage>
        <taxon>Bacteria</taxon>
        <taxon>Bacillati</taxon>
        <taxon>Actinomycetota</taxon>
        <taxon>Actinomycetes</taxon>
        <taxon>Micromonosporales</taxon>
        <taxon>Micromonosporaceae</taxon>
        <taxon>Actinoplanes</taxon>
    </lineage>
</organism>
<accession>A0A7W5FH73</accession>
<dbReference type="GO" id="GO:0008977">
    <property type="term" value="F:prephenate dehydrogenase (NAD+) activity"/>
    <property type="evidence" value="ECO:0007669"/>
    <property type="project" value="UniProtKB-EC"/>
</dbReference>
<protein>
    <submittedName>
        <fullName evidence="4">Prephenate dehydrogenase</fullName>
        <ecNumber evidence="4">1.3.1.12</ecNumber>
    </submittedName>
</protein>
<dbReference type="Pfam" id="PF20463">
    <property type="entry name" value="PDH_C"/>
    <property type="match status" value="1"/>
</dbReference>
<dbReference type="InterPro" id="IPR050812">
    <property type="entry name" value="Preph/Arog_dehydrog"/>
</dbReference>
<dbReference type="PANTHER" id="PTHR21363">
    <property type="entry name" value="PREPHENATE DEHYDROGENASE"/>
    <property type="match status" value="1"/>
</dbReference>
<dbReference type="GO" id="GO:0070403">
    <property type="term" value="F:NAD+ binding"/>
    <property type="evidence" value="ECO:0007669"/>
    <property type="project" value="InterPro"/>
</dbReference>
<dbReference type="PROSITE" id="PS51176">
    <property type="entry name" value="PDH_ADH"/>
    <property type="match status" value="1"/>
</dbReference>
<dbReference type="InterPro" id="IPR003099">
    <property type="entry name" value="Prephen_DH"/>
</dbReference>
<dbReference type="GO" id="GO:0004665">
    <property type="term" value="F:prephenate dehydrogenase (NADP+) activity"/>
    <property type="evidence" value="ECO:0007669"/>
    <property type="project" value="InterPro"/>
</dbReference>
<dbReference type="EMBL" id="JACHXF010000014">
    <property type="protein sequence ID" value="MBB3098304.1"/>
    <property type="molecule type" value="Genomic_DNA"/>
</dbReference>
<feature type="domain" description="Prephenate/arogenate dehydrogenase" evidence="3">
    <location>
        <begin position="1"/>
        <end position="275"/>
    </location>
</feature>
<dbReference type="InterPro" id="IPR046825">
    <property type="entry name" value="PDH_C"/>
</dbReference>
<dbReference type="InterPro" id="IPR008927">
    <property type="entry name" value="6-PGluconate_DH-like_C_sf"/>
</dbReference>
<dbReference type="RefSeq" id="WP_183224242.1">
    <property type="nucleotide sequence ID" value="NZ_BMPW01000016.1"/>
</dbReference>
<dbReference type="SUPFAM" id="SSF51735">
    <property type="entry name" value="NAD(P)-binding Rossmann-fold domains"/>
    <property type="match status" value="1"/>
</dbReference>
<dbReference type="Gene3D" id="1.10.3660.10">
    <property type="entry name" value="6-phosphogluconate dehydrogenase C-terminal like domain"/>
    <property type="match status" value="1"/>
</dbReference>
<dbReference type="SUPFAM" id="SSF48179">
    <property type="entry name" value="6-phosphogluconate dehydrogenase C-terminal domain-like"/>
    <property type="match status" value="1"/>
</dbReference>
<comment type="similarity">
    <text evidence="1">Belongs to the prephenate/arogenate dehydrogenase family.</text>
</comment>
<dbReference type="PANTHER" id="PTHR21363:SF0">
    <property type="entry name" value="PREPHENATE DEHYDROGENASE [NADP(+)]"/>
    <property type="match status" value="1"/>
</dbReference>
<gene>
    <name evidence="4" type="ORF">FHR83_005999</name>
</gene>
<sequence>MSTAVIGLGLIGGSLLRALAAAGHDVVGYDADPATREAARAAGFRVAGTVPEAIRGTELTALAVPLTVLPEVIAEMKGHDGLVTDVTSVKGPVRDLMTGFRFVGGHPMAGKETSGFAASEAGLFAGCAWVLCLEPHGTDLADWLSLAGLFTSMGAQVVPVTATEHDTAVAQISHVPHLFAAVLAQQLLGNPLAGTLAAGSFRDGTRVAATRPELTAAMCGGNGSAVRRELHRLIGDLQRLEEHLAAGDPTSALVPYLSLASHARGAWPPAPGTPEKVPADVEALLELGRAGGWVTSVNDTELAGMRPETDLFLS</sequence>
<dbReference type="Proteomes" id="UP000590749">
    <property type="component" value="Unassembled WGS sequence"/>
</dbReference>
<reference evidence="4 5" key="1">
    <citation type="submission" date="2020-08" db="EMBL/GenBank/DDBJ databases">
        <title>Genomic Encyclopedia of Type Strains, Phase III (KMG-III): the genomes of soil and plant-associated and newly described type strains.</title>
        <authorList>
            <person name="Whitman W."/>
        </authorList>
    </citation>
    <scope>NUCLEOTIDE SEQUENCE [LARGE SCALE GENOMIC DNA]</scope>
    <source>
        <strain evidence="4 5">CECT 3287</strain>
    </source>
</reference>
<dbReference type="AlphaFoldDB" id="A0A7W5FH73"/>
<evidence type="ECO:0000259" key="3">
    <source>
        <dbReference type="PROSITE" id="PS51176"/>
    </source>
</evidence>
<evidence type="ECO:0000256" key="1">
    <source>
        <dbReference type="ARBA" id="ARBA00007964"/>
    </source>
</evidence>
<evidence type="ECO:0000313" key="5">
    <source>
        <dbReference type="Proteomes" id="UP000590749"/>
    </source>
</evidence>
<dbReference type="EC" id="1.3.1.12" evidence="4"/>
<dbReference type="InterPro" id="IPR046826">
    <property type="entry name" value="PDH_N"/>
</dbReference>
<keyword evidence="5" id="KW-1185">Reference proteome</keyword>
<dbReference type="GO" id="GO:0006571">
    <property type="term" value="P:tyrosine biosynthetic process"/>
    <property type="evidence" value="ECO:0007669"/>
    <property type="project" value="InterPro"/>
</dbReference>
<keyword evidence="2 4" id="KW-0560">Oxidoreductase</keyword>
<evidence type="ECO:0000256" key="2">
    <source>
        <dbReference type="ARBA" id="ARBA00023002"/>
    </source>
</evidence>
<dbReference type="Gene3D" id="3.40.50.720">
    <property type="entry name" value="NAD(P)-binding Rossmann-like Domain"/>
    <property type="match status" value="1"/>
</dbReference>
<dbReference type="Pfam" id="PF02153">
    <property type="entry name" value="PDH_N"/>
    <property type="match status" value="1"/>
</dbReference>
<dbReference type="InterPro" id="IPR036291">
    <property type="entry name" value="NAD(P)-bd_dom_sf"/>
</dbReference>
<evidence type="ECO:0000313" key="4">
    <source>
        <dbReference type="EMBL" id="MBB3098304.1"/>
    </source>
</evidence>
<proteinExistence type="inferred from homology"/>
<comment type="caution">
    <text evidence="4">The sequence shown here is derived from an EMBL/GenBank/DDBJ whole genome shotgun (WGS) entry which is preliminary data.</text>
</comment>
<name>A0A7W5FH73_9ACTN</name>